<protein>
    <submittedName>
        <fullName evidence="5">Tape measure protein</fullName>
    </submittedName>
</protein>
<accession>A0A841ST07</accession>
<keyword evidence="3" id="KW-0472">Membrane</keyword>
<feature type="domain" description="Tape measure protein N-terminal" evidence="4">
    <location>
        <begin position="115"/>
        <end position="304"/>
    </location>
</feature>
<keyword evidence="6" id="KW-1185">Reference proteome</keyword>
<dbReference type="NCBIfam" id="TIGR02675">
    <property type="entry name" value="tape_meas_nterm"/>
    <property type="match status" value="1"/>
</dbReference>
<dbReference type="RefSeq" id="WP_185117990.1">
    <property type="nucleotide sequence ID" value="NZ_JACJVQ010000002.1"/>
</dbReference>
<proteinExistence type="predicted"/>
<feature type="coiled-coil region" evidence="1">
    <location>
        <begin position="42"/>
        <end position="76"/>
    </location>
</feature>
<feature type="transmembrane region" description="Helical" evidence="3">
    <location>
        <begin position="369"/>
        <end position="389"/>
    </location>
</feature>
<feature type="transmembrane region" description="Helical" evidence="3">
    <location>
        <begin position="431"/>
        <end position="450"/>
    </location>
</feature>
<comment type="caution">
    <text evidence="5">The sequence shown here is derived from an EMBL/GenBank/DDBJ whole genome shotgun (WGS) entry which is preliminary data.</text>
</comment>
<evidence type="ECO:0000256" key="2">
    <source>
        <dbReference type="SAM" id="MobiDB-lite"/>
    </source>
</evidence>
<dbReference type="InterPro" id="IPR013491">
    <property type="entry name" value="Tape_meas_N"/>
</dbReference>
<evidence type="ECO:0000256" key="1">
    <source>
        <dbReference type="SAM" id="Coils"/>
    </source>
</evidence>
<dbReference type="Proteomes" id="UP000535838">
    <property type="component" value="Unassembled WGS sequence"/>
</dbReference>
<feature type="region of interest" description="Disordered" evidence="2">
    <location>
        <begin position="558"/>
        <end position="587"/>
    </location>
</feature>
<keyword evidence="1" id="KW-0175">Coiled coil</keyword>
<evidence type="ECO:0000313" key="5">
    <source>
        <dbReference type="EMBL" id="MBB6632757.1"/>
    </source>
</evidence>
<name>A0A841ST07_9BACL</name>
<evidence type="ECO:0000256" key="3">
    <source>
        <dbReference type="SAM" id="Phobius"/>
    </source>
</evidence>
<dbReference type="Pfam" id="PF20155">
    <property type="entry name" value="TMP_3"/>
    <property type="match status" value="1"/>
</dbReference>
<gene>
    <name evidence="5" type="ORF">H7B67_01280</name>
</gene>
<evidence type="ECO:0000259" key="4">
    <source>
        <dbReference type="Pfam" id="PF20155"/>
    </source>
</evidence>
<dbReference type="EMBL" id="JACJVQ010000002">
    <property type="protein sequence ID" value="MBB6632757.1"/>
    <property type="molecule type" value="Genomic_DNA"/>
</dbReference>
<keyword evidence="3" id="KW-1133">Transmembrane helix</keyword>
<dbReference type="AlphaFoldDB" id="A0A841ST07"/>
<sequence length="693" mass="75821">MTTVSSTLKLFDSMTRPMKSITQGMNIMINTMRQLESVTSQNVNVDKALLAAQQRIAQAEAEINRQIDQSKNSQDRFNQSIRQGESAFKSMGFSIIALNQGLELARKGWDFISQGMGLADEVLGANTRLSLINDGLRTQAQLQQQVLDTANETRASYLATSDLVSKLGMFTEGVFKDNDQMLAFAERFNKLLVAGGANTVSREIAILQMSQALGSGRLQGDELRSISEAAPLLLKTLSEGMGVARGQLKQLGADGKLTADVIVKAFEKQSGEIDKMFNQMPMTFGGAMTVLKNSLLTWVGTLNQADGPLRNITAQVEKLTAYIQSDSGQNLLNGLASGISTAVSWLVYMATLIAQIYDFMSNNWPTIEPIVWGIVAAFTAWLVATKLAAGGQFLASVWTGILTAAIFAQTLVTQGLTAAWRGLNAAQKANIFIFLVTLIVGLIVWLVKLWQTNDQFAAALIRGWNNILNFFDQIPIFFQIVGNGIVNGFQWAKVESLKLMEGLVNGSIDRINKLINKLNKIKGVHLDTIDDVEFSASAAAEAEAIKQAGKEEVKEMKKEAAENAAKREQKVLDMLSSREEKRKKDEDKLKETLAAPYSGVSMFSPGEGANNINKVNEVGKINSTVDISSEDLKMMRELAEMKNIQNFVTLQPNFSFGDTHVRQDGRSVDEIIANIGERLNETIASSAQGVYVL</sequence>
<feature type="transmembrane region" description="Helical" evidence="3">
    <location>
        <begin position="335"/>
        <end position="357"/>
    </location>
</feature>
<feature type="transmembrane region" description="Helical" evidence="3">
    <location>
        <begin position="395"/>
        <end position="419"/>
    </location>
</feature>
<keyword evidence="3" id="KW-0812">Transmembrane</keyword>
<evidence type="ECO:0000313" key="6">
    <source>
        <dbReference type="Proteomes" id="UP000535838"/>
    </source>
</evidence>
<reference evidence="5 6" key="1">
    <citation type="submission" date="2020-08" db="EMBL/GenBank/DDBJ databases">
        <title>Cohnella phylogeny.</title>
        <authorList>
            <person name="Dunlap C."/>
        </authorList>
    </citation>
    <scope>NUCLEOTIDE SEQUENCE [LARGE SCALE GENOMIC DNA]</scope>
    <source>
        <strain evidence="5 6">DSM 25241</strain>
    </source>
</reference>
<organism evidence="5 6">
    <name type="scientific">Cohnella thailandensis</name>
    <dbReference type="NCBI Taxonomy" id="557557"/>
    <lineage>
        <taxon>Bacteria</taxon>
        <taxon>Bacillati</taxon>
        <taxon>Bacillota</taxon>
        <taxon>Bacilli</taxon>
        <taxon>Bacillales</taxon>
        <taxon>Paenibacillaceae</taxon>
        <taxon>Cohnella</taxon>
    </lineage>
</organism>